<dbReference type="GO" id="GO:0006352">
    <property type="term" value="P:DNA-templated transcription initiation"/>
    <property type="evidence" value="ECO:0007669"/>
    <property type="project" value="InterPro"/>
</dbReference>
<accession>A0AA35QUW0</accession>
<evidence type="ECO:0000256" key="4">
    <source>
        <dbReference type="ARBA" id="ARBA00023242"/>
    </source>
</evidence>
<comment type="subcellular location">
    <subcellularLocation>
        <location evidence="1">Nucleus</location>
    </subcellularLocation>
</comment>
<dbReference type="Gene3D" id="3.30.1490.120">
    <property type="entry name" value="RNA polymerase Rpb7-like, N-terminal domain"/>
    <property type="match status" value="1"/>
</dbReference>
<evidence type="ECO:0000313" key="6">
    <source>
        <dbReference type="EMBL" id="CAI7992056.1"/>
    </source>
</evidence>
<protein>
    <submittedName>
        <fullName evidence="6">DNA-directed RNA polymerase I subunit RPA43</fullName>
    </submittedName>
</protein>
<name>A0AA35QUW0_GEOBA</name>
<comment type="caution">
    <text evidence="6">The sequence shown here is derived from an EMBL/GenBank/DDBJ whole genome shotgun (WGS) entry which is preliminary data.</text>
</comment>
<dbReference type="PANTHER" id="PTHR12709:SF5">
    <property type="entry name" value="DNA-DIRECTED RNA POLYMERASE I SUBUNIT RPA43"/>
    <property type="match status" value="1"/>
</dbReference>
<evidence type="ECO:0000256" key="3">
    <source>
        <dbReference type="ARBA" id="ARBA00023163"/>
    </source>
</evidence>
<keyword evidence="7" id="KW-1185">Reference proteome</keyword>
<keyword evidence="2 6" id="KW-0240">DNA-directed RNA polymerase</keyword>
<dbReference type="EMBL" id="CASHTH010000135">
    <property type="protein sequence ID" value="CAI7992056.1"/>
    <property type="molecule type" value="Genomic_DNA"/>
</dbReference>
<feature type="compositionally biased region" description="Basic residues" evidence="5">
    <location>
        <begin position="219"/>
        <end position="228"/>
    </location>
</feature>
<feature type="region of interest" description="Disordered" evidence="5">
    <location>
        <begin position="208"/>
        <end position="283"/>
    </location>
</feature>
<organism evidence="6 7">
    <name type="scientific">Geodia barretti</name>
    <name type="common">Barrett's horny sponge</name>
    <dbReference type="NCBI Taxonomy" id="519541"/>
    <lineage>
        <taxon>Eukaryota</taxon>
        <taxon>Metazoa</taxon>
        <taxon>Porifera</taxon>
        <taxon>Demospongiae</taxon>
        <taxon>Heteroscleromorpha</taxon>
        <taxon>Tetractinellida</taxon>
        <taxon>Astrophorina</taxon>
        <taxon>Geodiidae</taxon>
        <taxon>Geodia</taxon>
    </lineage>
</organism>
<dbReference type="InterPro" id="IPR045113">
    <property type="entry name" value="Rpb7-like"/>
</dbReference>
<feature type="compositionally biased region" description="Basic and acidic residues" evidence="5">
    <location>
        <begin position="208"/>
        <end position="218"/>
    </location>
</feature>
<keyword evidence="3" id="KW-0804">Transcription</keyword>
<dbReference type="AlphaFoldDB" id="A0AA35QUW0"/>
<evidence type="ECO:0000256" key="2">
    <source>
        <dbReference type="ARBA" id="ARBA00022478"/>
    </source>
</evidence>
<keyword evidence="4" id="KW-0539">Nucleus</keyword>
<evidence type="ECO:0000313" key="7">
    <source>
        <dbReference type="Proteomes" id="UP001174909"/>
    </source>
</evidence>
<gene>
    <name evidence="6" type="ORF">GBAR_LOCUS909</name>
</gene>
<dbReference type="GO" id="GO:0005736">
    <property type="term" value="C:RNA polymerase I complex"/>
    <property type="evidence" value="ECO:0007669"/>
    <property type="project" value="TreeGrafter"/>
</dbReference>
<sequence length="283" mass="32174">MIEESVYEAEKAVQQSSSSFIAMEVKEHVTLLPSYLGRQCPVVLVVHLSLISAVQGRVGTGVTEELASRILHYHAVYGGVLMAFDRIRVLHRTGHIYDELPHIHINIEYSATIFRPQAGNVMCGEVNKVGVDHIGCLLFGCFNTAVTCSPLDHLTKEQEEKRLKSWCSRAFETGERIWFSVSRIEVTGNLLSLRGDYLIEEEEEGKAENDVEKLETKKEKKKKKRKQKQEKDEEDSERKEKKGKRKREVEGEEGGGGEKGEKKEKKKESKAEKKRNRVMKDSA</sequence>
<dbReference type="Gene3D" id="2.40.50.1060">
    <property type="match status" value="1"/>
</dbReference>
<proteinExistence type="predicted"/>
<dbReference type="PANTHER" id="PTHR12709">
    <property type="entry name" value="DNA-DIRECTED RNA POLYMERASE II, III"/>
    <property type="match status" value="1"/>
</dbReference>
<feature type="compositionally biased region" description="Basic and acidic residues" evidence="5">
    <location>
        <begin position="256"/>
        <end position="271"/>
    </location>
</feature>
<evidence type="ECO:0000256" key="1">
    <source>
        <dbReference type="ARBA" id="ARBA00004123"/>
    </source>
</evidence>
<dbReference type="GO" id="GO:0006362">
    <property type="term" value="P:transcription elongation by RNA polymerase I"/>
    <property type="evidence" value="ECO:0007669"/>
    <property type="project" value="TreeGrafter"/>
</dbReference>
<dbReference type="Proteomes" id="UP001174909">
    <property type="component" value="Unassembled WGS sequence"/>
</dbReference>
<reference evidence="6" key="1">
    <citation type="submission" date="2023-03" db="EMBL/GenBank/DDBJ databases">
        <authorList>
            <person name="Steffen K."/>
            <person name="Cardenas P."/>
        </authorList>
    </citation>
    <scope>NUCLEOTIDE SEQUENCE</scope>
</reference>
<evidence type="ECO:0000256" key="5">
    <source>
        <dbReference type="SAM" id="MobiDB-lite"/>
    </source>
</evidence>
<dbReference type="InterPro" id="IPR036898">
    <property type="entry name" value="RNA_pol_Rpb7-like_N_sf"/>
</dbReference>